<feature type="non-terminal residue" evidence="2">
    <location>
        <position position="214"/>
    </location>
</feature>
<accession>A0A0M0JWK9</accession>
<keyword evidence="3" id="KW-1185">Reference proteome</keyword>
<dbReference type="EMBL" id="JWZX01002098">
    <property type="protein sequence ID" value="KOO31036.1"/>
    <property type="molecule type" value="Genomic_DNA"/>
</dbReference>
<feature type="region of interest" description="Disordered" evidence="1">
    <location>
        <begin position="1"/>
        <end position="45"/>
    </location>
</feature>
<name>A0A0M0JWK9_9EUKA</name>
<protein>
    <submittedName>
        <fullName evidence="2">Uncharacterized protein</fullName>
    </submittedName>
</protein>
<organism evidence="2 3">
    <name type="scientific">Chrysochromulina tobinii</name>
    <dbReference type="NCBI Taxonomy" id="1460289"/>
    <lineage>
        <taxon>Eukaryota</taxon>
        <taxon>Haptista</taxon>
        <taxon>Haptophyta</taxon>
        <taxon>Prymnesiophyceae</taxon>
        <taxon>Prymnesiales</taxon>
        <taxon>Chrysochromulinaceae</taxon>
        <taxon>Chrysochromulina</taxon>
    </lineage>
</organism>
<feature type="region of interest" description="Disordered" evidence="1">
    <location>
        <begin position="109"/>
        <end position="214"/>
    </location>
</feature>
<evidence type="ECO:0000256" key="1">
    <source>
        <dbReference type="SAM" id="MobiDB-lite"/>
    </source>
</evidence>
<sequence>MPAGSAMDVNEEQPSKANAPRLVRPAGSSIDVIDDQPSKACPPMLVRPADSAIDVIEEQSWKAYLPRLVRPAGSSIDVIEEQPRKAHSPMLMRPAGSAIDLMDLSPRNAFAGTRASPSRSAHAASSTSIGASPSPRMQARTPAIGYAEDTTRLSAATSTSKPPSPVTFARLGSQRDASTASAKRRPAARLSERSSSVTSTRLLVSGRPTRAHSR</sequence>
<dbReference type="AlphaFoldDB" id="A0A0M0JWK9"/>
<evidence type="ECO:0000313" key="3">
    <source>
        <dbReference type="Proteomes" id="UP000037460"/>
    </source>
</evidence>
<evidence type="ECO:0000313" key="2">
    <source>
        <dbReference type="EMBL" id="KOO31036.1"/>
    </source>
</evidence>
<comment type="caution">
    <text evidence="2">The sequence shown here is derived from an EMBL/GenBank/DDBJ whole genome shotgun (WGS) entry which is preliminary data.</text>
</comment>
<feature type="compositionally biased region" description="Low complexity" evidence="1">
    <location>
        <begin position="193"/>
        <end position="205"/>
    </location>
</feature>
<proteinExistence type="predicted"/>
<feature type="compositionally biased region" description="Low complexity" evidence="1">
    <location>
        <begin position="113"/>
        <end position="128"/>
    </location>
</feature>
<gene>
    <name evidence="2" type="ORF">Ctob_012597</name>
</gene>
<reference evidence="3" key="1">
    <citation type="journal article" date="2015" name="PLoS Genet.">
        <title>Genome Sequence and Transcriptome Analyses of Chrysochromulina tobin: Metabolic Tools for Enhanced Algal Fitness in the Prominent Order Prymnesiales (Haptophyceae).</title>
        <authorList>
            <person name="Hovde B.T."/>
            <person name="Deodato C.R."/>
            <person name="Hunsperger H.M."/>
            <person name="Ryken S.A."/>
            <person name="Yost W."/>
            <person name="Jha R.K."/>
            <person name="Patterson J."/>
            <person name="Monnat R.J. Jr."/>
            <person name="Barlow S.B."/>
            <person name="Starkenburg S.R."/>
            <person name="Cattolico R.A."/>
        </authorList>
    </citation>
    <scope>NUCLEOTIDE SEQUENCE</scope>
    <source>
        <strain evidence="3">CCMP291</strain>
    </source>
</reference>
<dbReference type="Proteomes" id="UP000037460">
    <property type="component" value="Unassembled WGS sequence"/>
</dbReference>